<dbReference type="FunFam" id="3.30.360.10:FF:000005">
    <property type="entry name" value="Homoserine dehydrogenase"/>
    <property type="match status" value="1"/>
</dbReference>
<comment type="pathway">
    <text evidence="2 18">Amino-acid biosynthesis; L-threonine biosynthesis; L-threonine from L-aspartate: step 3/5.</text>
</comment>
<dbReference type="GO" id="GO:0046872">
    <property type="term" value="F:metal ion binding"/>
    <property type="evidence" value="ECO:0007669"/>
    <property type="project" value="UniProtKB-KW"/>
</dbReference>
<dbReference type="FunFam" id="3.30.70.260:FF:000030">
    <property type="entry name" value="Homoserine dehydrogenase"/>
    <property type="match status" value="1"/>
</dbReference>
<dbReference type="InterPro" id="IPR036291">
    <property type="entry name" value="NAD(P)-bd_dom_sf"/>
</dbReference>
<evidence type="ECO:0000256" key="18">
    <source>
        <dbReference type="RuleBase" id="RU000579"/>
    </source>
</evidence>
<feature type="binding site" evidence="17">
    <location>
        <position position="188"/>
    </location>
    <ligand>
        <name>L-homoserine</name>
        <dbReference type="ChEBI" id="CHEBI:57476"/>
    </ligand>
</feature>
<evidence type="ECO:0000256" key="2">
    <source>
        <dbReference type="ARBA" id="ARBA00005056"/>
    </source>
</evidence>
<evidence type="ECO:0000256" key="3">
    <source>
        <dbReference type="ARBA" id="ARBA00005062"/>
    </source>
</evidence>
<evidence type="ECO:0000256" key="9">
    <source>
        <dbReference type="ARBA" id="ARBA00022723"/>
    </source>
</evidence>
<dbReference type="PANTHER" id="PTHR43331:SF1">
    <property type="entry name" value="HOMOSERINE DEHYDROGENASE"/>
    <property type="match status" value="1"/>
</dbReference>
<keyword evidence="10 17" id="KW-0521">NADP</keyword>
<dbReference type="PANTHER" id="PTHR43331">
    <property type="entry name" value="HOMOSERINE DEHYDROGENASE"/>
    <property type="match status" value="1"/>
</dbReference>
<dbReference type="RefSeq" id="WP_149796719.1">
    <property type="nucleotide sequence ID" value="NZ_FMYT01000008.1"/>
</dbReference>
<evidence type="ECO:0000256" key="4">
    <source>
        <dbReference type="ARBA" id="ARBA00006753"/>
    </source>
</evidence>
<proteinExistence type="inferred from homology"/>
<dbReference type="SUPFAM" id="SSF51735">
    <property type="entry name" value="NAD(P)-binding Rossmann-fold domains"/>
    <property type="match status" value="1"/>
</dbReference>
<evidence type="ECO:0000256" key="8">
    <source>
        <dbReference type="ARBA" id="ARBA00022697"/>
    </source>
</evidence>
<dbReference type="PROSITE" id="PS01042">
    <property type="entry name" value="HOMOSER_DHGENASE"/>
    <property type="match status" value="1"/>
</dbReference>
<dbReference type="CDD" id="cd04881">
    <property type="entry name" value="ACT_HSDH-Hom"/>
    <property type="match status" value="1"/>
</dbReference>
<dbReference type="Gene3D" id="3.30.70.260">
    <property type="match status" value="1"/>
</dbReference>
<keyword evidence="13" id="KW-0915">Sodium</keyword>
<dbReference type="EC" id="1.1.1.3" evidence="5 18"/>
<accession>A0A1G6MEM2</accession>
<dbReference type="PROSITE" id="PS51671">
    <property type="entry name" value="ACT"/>
    <property type="match status" value="1"/>
</dbReference>
<evidence type="ECO:0000259" key="20">
    <source>
        <dbReference type="PROSITE" id="PS51671"/>
    </source>
</evidence>
<organism evidence="21 22">
    <name type="scientific">Halanaerobium congolense</name>
    <dbReference type="NCBI Taxonomy" id="54121"/>
    <lineage>
        <taxon>Bacteria</taxon>
        <taxon>Bacillati</taxon>
        <taxon>Bacillota</taxon>
        <taxon>Clostridia</taxon>
        <taxon>Halanaerobiales</taxon>
        <taxon>Halanaerobiaceae</taxon>
        <taxon>Halanaerobium</taxon>
    </lineage>
</organism>
<dbReference type="GO" id="GO:0009088">
    <property type="term" value="P:threonine biosynthetic process"/>
    <property type="evidence" value="ECO:0007669"/>
    <property type="project" value="UniProtKB-UniPathway"/>
</dbReference>
<dbReference type="InterPro" id="IPR019811">
    <property type="entry name" value="HDH_CS"/>
</dbReference>
<comment type="cofactor">
    <cofactor evidence="1">
        <name>a metal cation</name>
        <dbReference type="ChEBI" id="CHEBI:25213"/>
    </cofactor>
</comment>
<feature type="domain" description="ACT" evidence="20">
    <location>
        <begin position="348"/>
        <end position="422"/>
    </location>
</feature>
<dbReference type="AlphaFoldDB" id="A0A1G6MEM2"/>
<evidence type="ECO:0000313" key="22">
    <source>
        <dbReference type="Proteomes" id="UP000324896"/>
    </source>
</evidence>
<keyword evidence="8 18" id="KW-0791">Threonine biosynthesis</keyword>
<feature type="binding site" evidence="17">
    <location>
        <position position="103"/>
    </location>
    <ligand>
        <name>NADPH</name>
        <dbReference type="ChEBI" id="CHEBI:57783"/>
    </ligand>
</feature>
<dbReference type="Gene3D" id="3.30.360.10">
    <property type="entry name" value="Dihydrodipicolinate Reductase, domain 2"/>
    <property type="match status" value="1"/>
</dbReference>
<dbReference type="InterPro" id="IPR045865">
    <property type="entry name" value="ACT-like_dom_sf"/>
</dbReference>
<dbReference type="NCBIfam" id="NF004976">
    <property type="entry name" value="PRK06349.1"/>
    <property type="match status" value="1"/>
</dbReference>
<comment type="catalytic activity">
    <reaction evidence="15">
        <text>L-homoserine + NADP(+) = L-aspartate 4-semialdehyde + NADPH + H(+)</text>
        <dbReference type="Rhea" id="RHEA:15761"/>
        <dbReference type="ChEBI" id="CHEBI:15378"/>
        <dbReference type="ChEBI" id="CHEBI:57476"/>
        <dbReference type="ChEBI" id="CHEBI:57783"/>
        <dbReference type="ChEBI" id="CHEBI:58349"/>
        <dbReference type="ChEBI" id="CHEBI:537519"/>
        <dbReference type="EC" id="1.1.1.3"/>
    </reaction>
    <physiologicalReaction direction="right-to-left" evidence="15">
        <dbReference type="Rhea" id="RHEA:15763"/>
    </physiologicalReaction>
</comment>
<evidence type="ECO:0000256" key="7">
    <source>
        <dbReference type="ARBA" id="ARBA00022605"/>
    </source>
</evidence>
<evidence type="ECO:0000256" key="6">
    <source>
        <dbReference type="ARBA" id="ARBA00013376"/>
    </source>
</evidence>
<evidence type="ECO:0000256" key="11">
    <source>
        <dbReference type="ARBA" id="ARBA00023002"/>
    </source>
</evidence>
<dbReference type="SUPFAM" id="SSF55021">
    <property type="entry name" value="ACT-like"/>
    <property type="match status" value="1"/>
</dbReference>
<dbReference type="Proteomes" id="UP000324896">
    <property type="component" value="Unassembled WGS sequence"/>
</dbReference>
<dbReference type="InterPro" id="IPR001342">
    <property type="entry name" value="HDH_cat"/>
</dbReference>
<evidence type="ECO:0000256" key="17">
    <source>
        <dbReference type="PIRSR" id="PIRSR000098-2"/>
    </source>
</evidence>
<evidence type="ECO:0000256" key="13">
    <source>
        <dbReference type="ARBA" id="ARBA00023053"/>
    </source>
</evidence>
<comment type="pathway">
    <text evidence="3 18">Amino-acid biosynthesis; L-methionine biosynthesis via de novo pathway; L-homoserine from L-aspartate: step 3/3.</text>
</comment>
<comment type="similarity">
    <text evidence="4 19">Belongs to the homoserine dehydrogenase family.</text>
</comment>
<dbReference type="Pfam" id="PF00742">
    <property type="entry name" value="Homoserine_dh"/>
    <property type="match status" value="1"/>
</dbReference>
<evidence type="ECO:0000256" key="5">
    <source>
        <dbReference type="ARBA" id="ARBA00013213"/>
    </source>
</evidence>
<dbReference type="SUPFAM" id="SSF55347">
    <property type="entry name" value="Glyceraldehyde-3-phosphate dehydrogenase-like, C-terminal domain"/>
    <property type="match status" value="1"/>
</dbReference>
<dbReference type="InterPro" id="IPR016204">
    <property type="entry name" value="HDH"/>
</dbReference>
<dbReference type="Pfam" id="PF03447">
    <property type="entry name" value="NAD_binding_3"/>
    <property type="match status" value="1"/>
</dbReference>
<keyword evidence="12" id="KW-0520">NAD</keyword>
<dbReference type="Pfam" id="PF01842">
    <property type="entry name" value="ACT"/>
    <property type="match status" value="1"/>
</dbReference>
<evidence type="ECO:0000256" key="14">
    <source>
        <dbReference type="ARBA" id="ARBA00023167"/>
    </source>
</evidence>
<dbReference type="GO" id="GO:0004412">
    <property type="term" value="F:homoserine dehydrogenase activity"/>
    <property type="evidence" value="ECO:0007669"/>
    <property type="project" value="UniProtKB-EC"/>
</dbReference>
<keyword evidence="9" id="KW-0479">Metal-binding</keyword>
<protein>
    <recommendedName>
        <fullName evidence="6 18">Homoserine dehydrogenase</fullName>
        <ecNumber evidence="5 18">1.1.1.3</ecNumber>
    </recommendedName>
</protein>
<feature type="active site" description="Proton donor" evidence="16">
    <location>
        <position position="203"/>
    </location>
</feature>
<dbReference type="Gene3D" id="3.40.50.720">
    <property type="entry name" value="NAD(P)-binding Rossmann-like Domain"/>
    <property type="match status" value="1"/>
</dbReference>
<evidence type="ECO:0000313" key="21">
    <source>
        <dbReference type="EMBL" id="SDC53704.1"/>
    </source>
</evidence>
<keyword evidence="11 18" id="KW-0560">Oxidoreductase</keyword>
<dbReference type="EMBL" id="FMYT01000008">
    <property type="protein sequence ID" value="SDC53704.1"/>
    <property type="molecule type" value="Genomic_DNA"/>
</dbReference>
<sequence>MLRLGILGLGTVGSGVVKILEKNAENIKNKVGTEVKIKKILVNNLEKERDIEINRDLLTNKVEDIIDNPEIDIVVELIGGEQPAYDYIIRSIENGKSIVTANKLVIAKYGKRIFRKADENNVQVCYEGSVAGGLPIIRPLQNSLAANRIEKIYGILNGTTNYILTDMSKNQKDFDESLKNAQKLGFAEADPSSDIDGHDAAYKITILSSLAFERFVDVRDVYVEGIREIKSADLEIAHEMGYVIKLLAIAKNGLDGVDIRVHPAFVPEDHPISMINGTYNCVYLHGDAVGQVMSTARGAGQMPTGSAVTADIIQVAKDINHDQREVQRMESFLESNVTDIDKIENSFYLRFEVKDKPGVLSHITKIFGDNNVSLASVLQKQKNNPIVPLVFITHHVKEKNLKKSLAKIKELDDVIEINSVIRVEDDI</sequence>
<name>A0A1G6MEM2_9FIRM</name>
<dbReference type="GO" id="GO:0050661">
    <property type="term" value="F:NADP binding"/>
    <property type="evidence" value="ECO:0007669"/>
    <property type="project" value="InterPro"/>
</dbReference>
<evidence type="ECO:0000256" key="15">
    <source>
        <dbReference type="ARBA" id="ARBA00048841"/>
    </source>
</evidence>
<evidence type="ECO:0000256" key="12">
    <source>
        <dbReference type="ARBA" id="ARBA00023027"/>
    </source>
</evidence>
<dbReference type="InterPro" id="IPR005106">
    <property type="entry name" value="Asp/hSer_DH_NAD-bd"/>
</dbReference>
<evidence type="ECO:0000256" key="10">
    <source>
        <dbReference type="ARBA" id="ARBA00022857"/>
    </source>
</evidence>
<dbReference type="FunFam" id="3.40.50.720:FF:000062">
    <property type="entry name" value="Homoserine dehydrogenase"/>
    <property type="match status" value="1"/>
</dbReference>
<keyword evidence="14 18" id="KW-0486">Methionine biosynthesis</keyword>
<dbReference type="InterPro" id="IPR002912">
    <property type="entry name" value="ACT_dom"/>
</dbReference>
<dbReference type="UniPathway" id="UPA00050">
    <property type="reaction ID" value="UER00063"/>
</dbReference>
<evidence type="ECO:0000256" key="19">
    <source>
        <dbReference type="RuleBase" id="RU004171"/>
    </source>
</evidence>
<feature type="binding site" evidence="17">
    <location>
        <begin position="7"/>
        <end position="14"/>
    </location>
    <ligand>
        <name>NADP(+)</name>
        <dbReference type="ChEBI" id="CHEBI:58349"/>
    </ligand>
</feature>
<evidence type="ECO:0000256" key="16">
    <source>
        <dbReference type="PIRSR" id="PIRSR000098-1"/>
    </source>
</evidence>
<reference evidence="21 22" key="1">
    <citation type="submission" date="2016-10" db="EMBL/GenBank/DDBJ databases">
        <authorList>
            <person name="Varghese N."/>
            <person name="Submissions S."/>
        </authorList>
    </citation>
    <scope>NUCLEOTIDE SEQUENCE [LARGE SCALE GENOMIC DNA]</scope>
    <source>
        <strain evidence="21 22">WG10</strain>
    </source>
</reference>
<keyword evidence="7 18" id="KW-0028">Amino-acid biosynthesis</keyword>
<dbReference type="UniPathway" id="UPA00051">
    <property type="reaction ID" value="UER00465"/>
</dbReference>
<gene>
    <name evidence="21" type="ORF">SAMN04488597_10837</name>
</gene>
<dbReference type="GO" id="GO:0009086">
    <property type="term" value="P:methionine biosynthetic process"/>
    <property type="evidence" value="ECO:0007669"/>
    <property type="project" value="UniProtKB-KW"/>
</dbReference>
<evidence type="ECO:0000256" key="1">
    <source>
        <dbReference type="ARBA" id="ARBA00001920"/>
    </source>
</evidence>
<dbReference type="PIRSF" id="PIRSF000098">
    <property type="entry name" value="Homoser_dehydrog"/>
    <property type="match status" value="1"/>
</dbReference>